<dbReference type="InterPro" id="IPR046887">
    <property type="entry name" value="RsmE_PUA-like"/>
</dbReference>
<evidence type="ECO:0000313" key="16">
    <source>
        <dbReference type="Proteomes" id="UP000184550"/>
    </source>
</evidence>
<sequence length="258" mass="28650">MVQLQRLAIAPEQIQNEHLDLTAEQQHYLGRVLRLKQGDRFIIIQDKGQWWIAELIVNLPAASPQAKLIEIVSIQTELPLEIILIVALPKGDGFEEIVRCCTELGVTQFIPVISARTMLKPSSQKVERWRRIATEATEQSERQIVPTIGDPVSFKSGLLTVQSGYQYICEARGNYQSLMQELISFETGEIPNKMIIATGPEGGWTQEEIEDAIAAEFQPVSLGKRILRAVTAPIVAVSQIVGIIEIGNREQGTGNSKP</sequence>
<feature type="domain" description="Ribosomal RNA small subunit methyltransferase E methyltransferase" evidence="13">
    <location>
        <begin position="77"/>
        <end position="240"/>
    </location>
</feature>
<evidence type="ECO:0000259" key="14">
    <source>
        <dbReference type="Pfam" id="PF20260"/>
    </source>
</evidence>
<evidence type="ECO:0000313" key="15">
    <source>
        <dbReference type="EMBL" id="VXD22816.1"/>
    </source>
</evidence>
<dbReference type="Pfam" id="PF20260">
    <property type="entry name" value="PUA_4"/>
    <property type="match status" value="1"/>
</dbReference>
<dbReference type="GO" id="GO:0070042">
    <property type="term" value="F:rRNA (uridine-N3-)-methyltransferase activity"/>
    <property type="evidence" value="ECO:0007669"/>
    <property type="project" value="TreeGrafter"/>
</dbReference>
<accession>A0A7Z9BX88</accession>
<evidence type="ECO:0000256" key="2">
    <source>
        <dbReference type="ARBA" id="ARBA00005528"/>
    </source>
</evidence>
<evidence type="ECO:0000256" key="5">
    <source>
        <dbReference type="ARBA" id="ARBA00022490"/>
    </source>
</evidence>
<evidence type="ECO:0000256" key="3">
    <source>
        <dbReference type="ARBA" id="ARBA00012328"/>
    </source>
</evidence>
<dbReference type="NCBIfam" id="TIGR00046">
    <property type="entry name" value="RsmE family RNA methyltransferase"/>
    <property type="match status" value="1"/>
</dbReference>
<keyword evidence="16" id="KW-1185">Reference proteome</keyword>
<keyword evidence="7 12" id="KW-0489">Methyltransferase</keyword>
<dbReference type="AlphaFoldDB" id="A0A7Z9BX88"/>
<evidence type="ECO:0000256" key="12">
    <source>
        <dbReference type="PIRNR" id="PIRNR015601"/>
    </source>
</evidence>
<dbReference type="GO" id="GO:0005737">
    <property type="term" value="C:cytoplasm"/>
    <property type="evidence" value="ECO:0007669"/>
    <property type="project" value="UniProtKB-SubCell"/>
</dbReference>
<evidence type="ECO:0000256" key="8">
    <source>
        <dbReference type="ARBA" id="ARBA00022679"/>
    </source>
</evidence>
<comment type="similarity">
    <text evidence="2 12">Belongs to the RNA methyltransferase RsmE family.</text>
</comment>
<comment type="subcellular location">
    <subcellularLocation>
        <location evidence="1 12">Cytoplasm</location>
    </subcellularLocation>
</comment>
<dbReference type="PIRSF" id="PIRSF015601">
    <property type="entry name" value="MTase_slr0722"/>
    <property type="match status" value="1"/>
</dbReference>
<dbReference type="EC" id="2.1.1.193" evidence="3 12"/>
<dbReference type="Gene3D" id="3.40.1280.10">
    <property type="match status" value="1"/>
</dbReference>
<organism evidence="15 16">
    <name type="scientific">Planktothrix serta PCC 8927</name>
    <dbReference type="NCBI Taxonomy" id="671068"/>
    <lineage>
        <taxon>Bacteria</taxon>
        <taxon>Bacillati</taxon>
        <taxon>Cyanobacteriota</taxon>
        <taxon>Cyanophyceae</taxon>
        <taxon>Oscillatoriophycideae</taxon>
        <taxon>Oscillatoriales</taxon>
        <taxon>Microcoleaceae</taxon>
        <taxon>Planktothrix</taxon>
    </lineage>
</organism>
<comment type="catalytic activity">
    <reaction evidence="11 12">
        <text>uridine(1498) in 16S rRNA + S-adenosyl-L-methionine = N(3)-methyluridine(1498) in 16S rRNA + S-adenosyl-L-homocysteine + H(+)</text>
        <dbReference type="Rhea" id="RHEA:42920"/>
        <dbReference type="Rhea" id="RHEA-COMP:10283"/>
        <dbReference type="Rhea" id="RHEA-COMP:10284"/>
        <dbReference type="ChEBI" id="CHEBI:15378"/>
        <dbReference type="ChEBI" id="CHEBI:57856"/>
        <dbReference type="ChEBI" id="CHEBI:59789"/>
        <dbReference type="ChEBI" id="CHEBI:65315"/>
        <dbReference type="ChEBI" id="CHEBI:74502"/>
        <dbReference type="EC" id="2.1.1.193"/>
    </reaction>
</comment>
<comment type="caution">
    <text evidence="15">The sequence shown here is derived from an EMBL/GenBank/DDBJ whole genome shotgun (WGS) entry which is preliminary data.</text>
</comment>
<evidence type="ECO:0000256" key="9">
    <source>
        <dbReference type="ARBA" id="ARBA00022691"/>
    </source>
</evidence>
<proteinExistence type="inferred from homology"/>
<keyword evidence="5 12" id="KW-0963">Cytoplasm</keyword>
<evidence type="ECO:0000256" key="4">
    <source>
        <dbReference type="ARBA" id="ARBA00013673"/>
    </source>
</evidence>
<name>A0A7Z9BX88_9CYAN</name>
<evidence type="ECO:0000256" key="7">
    <source>
        <dbReference type="ARBA" id="ARBA00022603"/>
    </source>
</evidence>
<dbReference type="Proteomes" id="UP000184550">
    <property type="component" value="Unassembled WGS sequence"/>
</dbReference>
<dbReference type="EMBL" id="CZCU02000153">
    <property type="protein sequence ID" value="VXD22816.1"/>
    <property type="molecule type" value="Genomic_DNA"/>
</dbReference>
<dbReference type="SUPFAM" id="SSF75217">
    <property type="entry name" value="alpha/beta knot"/>
    <property type="match status" value="1"/>
</dbReference>
<dbReference type="OrthoDB" id="9815641at2"/>
<evidence type="ECO:0000256" key="6">
    <source>
        <dbReference type="ARBA" id="ARBA00022552"/>
    </source>
</evidence>
<comment type="function">
    <text evidence="10 12">Specifically methylates the N3 position of the uracil ring of uridine 1498 (m3U1498) in 16S rRNA. Acts on the fully assembled 30S ribosomal subunit.</text>
</comment>
<evidence type="ECO:0000256" key="1">
    <source>
        <dbReference type="ARBA" id="ARBA00004496"/>
    </source>
</evidence>
<dbReference type="SUPFAM" id="SSF88697">
    <property type="entry name" value="PUA domain-like"/>
    <property type="match status" value="1"/>
</dbReference>
<dbReference type="InterPro" id="IPR029026">
    <property type="entry name" value="tRNA_m1G_MTases_N"/>
</dbReference>
<feature type="domain" description="Ribosomal RNA small subunit methyltransferase E PUA-like" evidence="14">
    <location>
        <begin position="21"/>
        <end position="56"/>
    </location>
</feature>
<dbReference type="PANTHER" id="PTHR30027:SF3">
    <property type="entry name" value="16S RRNA (URACIL(1498)-N(3))-METHYLTRANSFERASE"/>
    <property type="match status" value="1"/>
</dbReference>
<gene>
    <name evidence="15" type="primary">rsmE</name>
    <name evidence="15" type="ORF">PL8927_760117</name>
</gene>
<dbReference type="InterPro" id="IPR015947">
    <property type="entry name" value="PUA-like_sf"/>
</dbReference>
<dbReference type="Pfam" id="PF04452">
    <property type="entry name" value="Methyltrans_RNA"/>
    <property type="match status" value="1"/>
</dbReference>
<reference evidence="15" key="1">
    <citation type="submission" date="2019-10" db="EMBL/GenBank/DDBJ databases">
        <authorList>
            <consortium name="Genoscope - CEA"/>
            <person name="William W."/>
        </authorList>
    </citation>
    <scope>NUCLEOTIDE SEQUENCE [LARGE SCALE GENOMIC DNA]</scope>
    <source>
        <strain evidence="15">BBR_PRJEB10992</strain>
    </source>
</reference>
<dbReference type="CDD" id="cd18084">
    <property type="entry name" value="RsmE-like"/>
    <property type="match status" value="1"/>
</dbReference>
<dbReference type="InterPro" id="IPR006700">
    <property type="entry name" value="RsmE"/>
</dbReference>
<evidence type="ECO:0000259" key="13">
    <source>
        <dbReference type="Pfam" id="PF04452"/>
    </source>
</evidence>
<dbReference type="RefSeq" id="WP_083625106.1">
    <property type="nucleotide sequence ID" value="NZ_LR734878.1"/>
</dbReference>
<dbReference type="NCBIfam" id="NF008697">
    <property type="entry name" value="PRK11713.4-1"/>
    <property type="match status" value="1"/>
</dbReference>
<keyword evidence="6 12" id="KW-0698">rRNA processing</keyword>
<evidence type="ECO:0000256" key="11">
    <source>
        <dbReference type="ARBA" id="ARBA00047944"/>
    </source>
</evidence>
<dbReference type="GO" id="GO:0070475">
    <property type="term" value="P:rRNA base methylation"/>
    <property type="evidence" value="ECO:0007669"/>
    <property type="project" value="TreeGrafter"/>
</dbReference>
<keyword evidence="9 12" id="KW-0949">S-adenosyl-L-methionine</keyword>
<dbReference type="InterPro" id="IPR029028">
    <property type="entry name" value="Alpha/beta_knot_MTases"/>
</dbReference>
<evidence type="ECO:0000256" key="10">
    <source>
        <dbReference type="ARBA" id="ARBA00025699"/>
    </source>
</evidence>
<dbReference type="InterPro" id="IPR046886">
    <property type="entry name" value="RsmE_MTase_dom"/>
</dbReference>
<protein>
    <recommendedName>
        <fullName evidence="4 12">Ribosomal RNA small subunit methyltransferase E</fullName>
        <ecNumber evidence="3 12">2.1.1.193</ecNumber>
    </recommendedName>
</protein>
<dbReference type="PANTHER" id="PTHR30027">
    <property type="entry name" value="RIBOSOMAL RNA SMALL SUBUNIT METHYLTRANSFERASE E"/>
    <property type="match status" value="1"/>
</dbReference>
<keyword evidence="8 12" id="KW-0808">Transferase</keyword>